<dbReference type="InterPro" id="IPR005018">
    <property type="entry name" value="DOMON_domain"/>
</dbReference>
<evidence type="ECO:0000313" key="2">
    <source>
        <dbReference type="EMBL" id="KAK5973217.1"/>
    </source>
</evidence>
<proteinExistence type="predicted"/>
<keyword evidence="3" id="KW-1185">Reference proteome</keyword>
<dbReference type="InterPro" id="IPR045266">
    <property type="entry name" value="DOH_DOMON"/>
</dbReference>
<feature type="domain" description="DOMON" evidence="1">
    <location>
        <begin position="1"/>
        <end position="105"/>
    </location>
</feature>
<gene>
    <name evidence="2" type="ORF">GCK32_014599</name>
</gene>
<reference evidence="2 3" key="1">
    <citation type="submission" date="2019-10" db="EMBL/GenBank/DDBJ databases">
        <title>Assembly and Annotation for the nematode Trichostrongylus colubriformis.</title>
        <authorList>
            <person name="Martin J."/>
        </authorList>
    </citation>
    <scope>NUCLEOTIDE SEQUENCE [LARGE SCALE GENOMIC DNA]</scope>
    <source>
        <strain evidence="2">G859</strain>
        <tissue evidence="2">Whole worm</tissue>
    </source>
</reference>
<dbReference type="PROSITE" id="PS50836">
    <property type="entry name" value="DOMON"/>
    <property type="match status" value="2"/>
</dbReference>
<evidence type="ECO:0000259" key="1">
    <source>
        <dbReference type="PROSITE" id="PS50836"/>
    </source>
</evidence>
<protein>
    <recommendedName>
        <fullName evidence="1">DOMON domain-containing protein</fullName>
    </recommendedName>
</protein>
<organism evidence="2 3">
    <name type="scientific">Trichostrongylus colubriformis</name>
    <name type="common">Black scour worm</name>
    <dbReference type="NCBI Taxonomy" id="6319"/>
    <lineage>
        <taxon>Eukaryota</taxon>
        <taxon>Metazoa</taxon>
        <taxon>Ecdysozoa</taxon>
        <taxon>Nematoda</taxon>
        <taxon>Chromadorea</taxon>
        <taxon>Rhabditida</taxon>
        <taxon>Rhabditina</taxon>
        <taxon>Rhabditomorpha</taxon>
        <taxon>Strongyloidea</taxon>
        <taxon>Trichostrongylidae</taxon>
        <taxon>Trichostrongylus</taxon>
    </lineage>
</organism>
<sequence length="327" mass="36607">DVRFEISSKNIGRWTGIGFSKDGQMTNSDIYTGWVYEGKAFITDRFAYGRQLPAIDPADRQDIYDMGGKIMDDVQTLWFRRAVLTKDRLTDYALDQCWHFLFPVGGGRVLARKSSDFTNPRTPIGYHDLYQPRVSPTKICICDADGVQISAARKRSRRQAVQVNSLTTAPKPNAMECTDMVVGSVVDGRGRVRDFYSASKATPRPDSMFGGSDSLTAAAAFREDGITTVVFRKKLEAADEWDHSIKGPMTVIWAKGADPDNYQHTTGGAPIKADPNFFTSSSFKYHGRNQRGVLTIDFFKGFKYFLLKKCDHKVQNQSGSGKSIDDW</sequence>
<feature type="domain" description="DOMON" evidence="1">
    <location>
        <begin position="133"/>
        <end position="256"/>
    </location>
</feature>
<dbReference type="PANTHER" id="PTHR46901">
    <property type="entry name" value="GH04942P"/>
    <property type="match status" value="1"/>
</dbReference>
<dbReference type="Pfam" id="PF03351">
    <property type="entry name" value="DOMON"/>
    <property type="match status" value="2"/>
</dbReference>
<dbReference type="PANTHER" id="PTHR46901:SF3">
    <property type="entry name" value="EGF-LIKE DOMAIN-CONTAINING PROTEIN"/>
    <property type="match status" value="1"/>
</dbReference>
<evidence type="ECO:0000313" key="3">
    <source>
        <dbReference type="Proteomes" id="UP001331761"/>
    </source>
</evidence>
<dbReference type="SUPFAM" id="SSF49344">
    <property type="entry name" value="CBD9-like"/>
    <property type="match status" value="1"/>
</dbReference>
<dbReference type="EMBL" id="WIXE01015753">
    <property type="protein sequence ID" value="KAK5973217.1"/>
    <property type="molecule type" value="Genomic_DNA"/>
</dbReference>
<dbReference type="CDD" id="cd09631">
    <property type="entry name" value="DOMON_DOH"/>
    <property type="match status" value="2"/>
</dbReference>
<comment type="caution">
    <text evidence="2">The sequence shown here is derived from an EMBL/GenBank/DDBJ whole genome shotgun (WGS) entry which is preliminary data.</text>
</comment>
<accession>A0AAN8IL08</accession>
<name>A0AAN8IL08_TRICO</name>
<feature type="non-terminal residue" evidence="2">
    <location>
        <position position="1"/>
    </location>
</feature>
<dbReference type="Gene3D" id="2.60.40.1210">
    <property type="entry name" value="Cellobiose dehydrogenase, cytochrome domain"/>
    <property type="match status" value="1"/>
</dbReference>
<dbReference type="AlphaFoldDB" id="A0AAN8IL08"/>
<dbReference type="SMART" id="SM00664">
    <property type="entry name" value="DoH"/>
    <property type="match status" value="2"/>
</dbReference>
<dbReference type="Proteomes" id="UP001331761">
    <property type="component" value="Unassembled WGS sequence"/>
</dbReference>